<dbReference type="RefSeq" id="WP_283400521.1">
    <property type="nucleotide sequence ID" value="NZ_FXUB01000002.1"/>
</dbReference>
<keyword evidence="3" id="KW-0067">ATP-binding</keyword>
<dbReference type="InterPro" id="IPR037257">
    <property type="entry name" value="T2SS_E_N_sf"/>
</dbReference>
<dbReference type="InterPro" id="IPR003593">
    <property type="entry name" value="AAA+_ATPase"/>
</dbReference>
<dbReference type="PANTHER" id="PTHR30258:SF1">
    <property type="entry name" value="PROTEIN TRANSPORT PROTEIN HOFB HOMOLOG"/>
    <property type="match status" value="1"/>
</dbReference>
<evidence type="ECO:0000256" key="1">
    <source>
        <dbReference type="ARBA" id="ARBA00006611"/>
    </source>
</evidence>
<dbReference type="Pfam" id="PF05157">
    <property type="entry name" value="MshEN"/>
    <property type="match status" value="1"/>
</dbReference>
<dbReference type="PANTHER" id="PTHR30258">
    <property type="entry name" value="TYPE II SECRETION SYSTEM PROTEIN GSPE-RELATED"/>
    <property type="match status" value="1"/>
</dbReference>
<dbReference type="InterPro" id="IPR001482">
    <property type="entry name" value="T2SS/T4SS_dom"/>
</dbReference>
<gene>
    <name evidence="5" type="ORF">SAMN06265339_1047</name>
</gene>
<dbReference type="Gene3D" id="3.40.50.300">
    <property type="entry name" value="P-loop containing nucleotide triphosphate hydrolases"/>
    <property type="match status" value="1"/>
</dbReference>
<evidence type="ECO:0000313" key="6">
    <source>
        <dbReference type="Proteomes" id="UP001157911"/>
    </source>
</evidence>
<name>A0ABY1NLL8_9BACT</name>
<evidence type="ECO:0000256" key="3">
    <source>
        <dbReference type="ARBA" id="ARBA00022840"/>
    </source>
</evidence>
<protein>
    <submittedName>
        <fullName evidence="5">Type II secretion system protein E (GspE)</fullName>
    </submittedName>
</protein>
<dbReference type="CDD" id="cd01129">
    <property type="entry name" value="PulE-GspE-like"/>
    <property type="match status" value="1"/>
</dbReference>
<dbReference type="InterPro" id="IPR027417">
    <property type="entry name" value="P-loop_NTPase"/>
</dbReference>
<reference evidence="5 6" key="1">
    <citation type="submission" date="2017-05" db="EMBL/GenBank/DDBJ databases">
        <authorList>
            <person name="Varghese N."/>
            <person name="Submissions S."/>
        </authorList>
    </citation>
    <scope>NUCLEOTIDE SEQUENCE [LARGE SCALE GENOMIC DNA]</scope>
    <source>
        <strain evidence="5 6">DSM 15522</strain>
    </source>
</reference>
<accession>A0ABY1NLL8</accession>
<dbReference type="SUPFAM" id="SSF52540">
    <property type="entry name" value="P-loop containing nucleoside triphosphate hydrolases"/>
    <property type="match status" value="1"/>
</dbReference>
<dbReference type="Pfam" id="PF00437">
    <property type="entry name" value="T2SSE"/>
    <property type="match status" value="1"/>
</dbReference>
<dbReference type="SUPFAM" id="SSF160246">
    <property type="entry name" value="EspE N-terminal domain-like"/>
    <property type="match status" value="1"/>
</dbReference>
<dbReference type="Gene3D" id="1.10.40.70">
    <property type="match status" value="1"/>
</dbReference>
<comment type="caution">
    <text evidence="5">The sequence shown here is derived from an EMBL/GenBank/DDBJ whole genome shotgun (WGS) entry which is preliminary data.</text>
</comment>
<evidence type="ECO:0000259" key="4">
    <source>
        <dbReference type="PROSITE" id="PS00662"/>
    </source>
</evidence>
<keyword evidence="6" id="KW-1185">Reference proteome</keyword>
<evidence type="ECO:0000256" key="2">
    <source>
        <dbReference type="ARBA" id="ARBA00022741"/>
    </source>
</evidence>
<dbReference type="EMBL" id="FXUB01000002">
    <property type="protein sequence ID" value="SMP12479.1"/>
    <property type="molecule type" value="Genomic_DNA"/>
</dbReference>
<dbReference type="Proteomes" id="UP001157911">
    <property type="component" value="Unassembled WGS sequence"/>
</dbReference>
<keyword evidence="2" id="KW-0547">Nucleotide-binding</keyword>
<dbReference type="InterPro" id="IPR007831">
    <property type="entry name" value="T2SS_GspE_N"/>
</dbReference>
<organism evidence="5 6">
    <name type="scientific">Desulfurobacterium pacificum</name>
    <dbReference type="NCBI Taxonomy" id="240166"/>
    <lineage>
        <taxon>Bacteria</taxon>
        <taxon>Pseudomonadati</taxon>
        <taxon>Aquificota</taxon>
        <taxon>Aquificia</taxon>
        <taxon>Desulfurobacteriales</taxon>
        <taxon>Desulfurobacteriaceae</taxon>
        <taxon>Desulfurobacterium</taxon>
    </lineage>
</organism>
<feature type="domain" description="Bacterial type II secretion system protein E" evidence="4">
    <location>
        <begin position="374"/>
        <end position="388"/>
    </location>
</feature>
<dbReference type="PROSITE" id="PS00662">
    <property type="entry name" value="T2SP_E"/>
    <property type="match status" value="1"/>
</dbReference>
<evidence type="ECO:0000313" key="5">
    <source>
        <dbReference type="EMBL" id="SMP12479.1"/>
    </source>
</evidence>
<dbReference type="SMART" id="SM00382">
    <property type="entry name" value="AAA"/>
    <property type="match status" value="1"/>
</dbReference>
<dbReference type="Gene3D" id="3.30.450.90">
    <property type="match status" value="1"/>
</dbReference>
<proteinExistence type="inferred from homology"/>
<sequence>MTEKQKLGKKERLGDKLVRLGLITPEQLEIALKEQKRTGELLGEVLLRLGFITEEQLMNALSEQKGIERIEISSYLIDPEVIKLIPKKMAERYKVIPLSKEGNTLILGMVNPFDIEAIDVISRFTGLKIKPVKIKEKEFEDVFSKYYGETKSIEDLIEELLSEEIPPGERDTRIIQLVDYIILKGVKDKASDIHIEPAEAVTRIRYRIDGVMMLGFILPKQLHSSIVTRIKLISNLNISETRLPQDGRTNFKVGEKEIDLRVSTLPSIYGETVVMRLLGLNEALPKLEELGFEDYNYKTILKSIQKPYGIILVTGPTGSGKTTTLYAVLNKIFTVQKTIITVEDPVEYKWELIRQVQVNPRIGLTFARALRGILRQDPDIILIGEIRDEETAKIATQAAQTGHLVLTTLHTNDAISSITRLSDLGVPPFLIANSLIAISAQRLVRKICPYCKISYEASEEEKRYLGIPIEEKLTLYKGKGCEKCKFRGYLDRTVIAEILYVDKEIEELILTEAPITKIEEVALKKGFKPMFESGKGKVLKGITTVSELKRVIG</sequence>
<comment type="similarity">
    <text evidence="1">Belongs to the GSP E family.</text>
</comment>
<dbReference type="Gene3D" id="3.30.300.160">
    <property type="entry name" value="Type II secretion system, protein E, N-terminal domain"/>
    <property type="match status" value="1"/>
</dbReference>